<keyword evidence="2" id="KW-1185">Reference proteome</keyword>
<evidence type="ECO:0000313" key="1">
    <source>
        <dbReference type="EMBL" id="KAI4324773.1"/>
    </source>
</evidence>
<reference evidence="2" key="1">
    <citation type="journal article" date="2023" name="Front. Plant Sci.">
        <title>Chromosomal-level genome assembly of Melastoma candidum provides insights into trichome evolution.</title>
        <authorList>
            <person name="Zhong Y."/>
            <person name="Wu W."/>
            <person name="Sun C."/>
            <person name="Zou P."/>
            <person name="Liu Y."/>
            <person name="Dai S."/>
            <person name="Zhou R."/>
        </authorList>
    </citation>
    <scope>NUCLEOTIDE SEQUENCE [LARGE SCALE GENOMIC DNA]</scope>
</reference>
<evidence type="ECO:0000313" key="2">
    <source>
        <dbReference type="Proteomes" id="UP001057402"/>
    </source>
</evidence>
<organism evidence="1 2">
    <name type="scientific">Melastoma candidum</name>
    <dbReference type="NCBI Taxonomy" id="119954"/>
    <lineage>
        <taxon>Eukaryota</taxon>
        <taxon>Viridiplantae</taxon>
        <taxon>Streptophyta</taxon>
        <taxon>Embryophyta</taxon>
        <taxon>Tracheophyta</taxon>
        <taxon>Spermatophyta</taxon>
        <taxon>Magnoliopsida</taxon>
        <taxon>eudicotyledons</taxon>
        <taxon>Gunneridae</taxon>
        <taxon>Pentapetalae</taxon>
        <taxon>rosids</taxon>
        <taxon>malvids</taxon>
        <taxon>Myrtales</taxon>
        <taxon>Melastomataceae</taxon>
        <taxon>Melastomatoideae</taxon>
        <taxon>Melastomateae</taxon>
        <taxon>Melastoma</taxon>
    </lineage>
</organism>
<dbReference type="EMBL" id="CM042888">
    <property type="protein sequence ID" value="KAI4324773.1"/>
    <property type="molecule type" value="Genomic_DNA"/>
</dbReference>
<proteinExistence type="predicted"/>
<gene>
    <name evidence="1" type="ORF">MLD38_030229</name>
</gene>
<name>A0ACB9ML47_9MYRT</name>
<accession>A0ACB9ML47</accession>
<sequence length="231" mass="26360">MDDINLIQQAQRHLLVPVVRELGEEIDLEIVAGDDKASFGNTTLVGVTPPEPTSSDEHDDGKNLIGSELPNEELDVTKNQPVKRKKKVVKRWREEWADTYKWAYVDMSALEEHNNSLLHKEAVRLQLASKEKAIVEKPIHVKALMSKTAGSIVEAAHKSDPHEVEYIQAVQEIVHALERLIAKNSVYVNMLERLLEPERTIIFRVRSGDLSFSYHTSSHERSRMRIGRRKS</sequence>
<comment type="caution">
    <text evidence="1">The sequence shown here is derived from an EMBL/GenBank/DDBJ whole genome shotgun (WGS) entry which is preliminary data.</text>
</comment>
<protein>
    <submittedName>
        <fullName evidence="1">Uncharacterized protein</fullName>
    </submittedName>
</protein>
<dbReference type="Proteomes" id="UP001057402">
    <property type="component" value="Chromosome 9"/>
</dbReference>